<sequence>MEIFGDRARQNEAFQEMQDSEERTDKEMREEFLGVEKVLVQQFQGTLESVRLGKINDDYTITSLRELHVLKDISIDIRQLFAADSECRSTALVNLSDTLPASIETVKVIGGIYSMMSDFEASTLETGLIAFVKAKIPENPSLRAICVRELYIERGKGYKNPRFRSDMLRKECERNGVALSDCTEQPCSTCVARPPVVSEELDEGEVTCGGDDYDEENKEDKEDSETNGDEDRDEERGDIS</sequence>
<name>A0A8H6C4T3_9LECA</name>
<feature type="compositionally biased region" description="Basic and acidic residues" evidence="1">
    <location>
        <begin position="1"/>
        <end position="10"/>
    </location>
</feature>
<accession>A0A8H6C4T3</accession>
<dbReference type="Proteomes" id="UP000593566">
    <property type="component" value="Unassembled WGS sequence"/>
</dbReference>
<dbReference type="RefSeq" id="XP_037146873.1">
    <property type="nucleotide sequence ID" value="XM_037297804.1"/>
</dbReference>
<proteinExistence type="predicted"/>
<organism evidence="2 3">
    <name type="scientific">Letharia lupina</name>
    <dbReference type="NCBI Taxonomy" id="560253"/>
    <lineage>
        <taxon>Eukaryota</taxon>
        <taxon>Fungi</taxon>
        <taxon>Dikarya</taxon>
        <taxon>Ascomycota</taxon>
        <taxon>Pezizomycotina</taxon>
        <taxon>Lecanoromycetes</taxon>
        <taxon>OSLEUM clade</taxon>
        <taxon>Lecanoromycetidae</taxon>
        <taxon>Lecanorales</taxon>
        <taxon>Lecanorineae</taxon>
        <taxon>Parmeliaceae</taxon>
        <taxon>Letharia</taxon>
    </lineage>
</organism>
<gene>
    <name evidence="2" type="ORF">HO133_006908</name>
</gene>
<evidence type="ECO:0000256" key="1">
    <source>
        <dbReference type="SAM" id="MobiDB-lite"/>
    </source>
</evidence>
<evidence type="ECO:0000313" key="3">
    <source>
        <dbReference type="Proteomes" id="UP000593566"/>
    </source>
</evidence>
<feature type="region of interest" description="Disordered" evidence="1">
    <location>
        <begin position="198"/>
        <end position="240"/>
    </location>
</feature>
<feature type="compositionally biased region" description="Acidic residues" evidence="1">
    <location>
        <begin position="199"/>
        <end position="233"/>
    </location>
</feature>
<protein>
    <submittedName>
        <fullName evidence="2">Uncharacterized protein</fullName>
    </submittedName>
</protein>
<feature type="region of interest" description="Disordered" evidence="1">
    <location>
        <begin position="1"/>
        <end position="26"/>
    </location>
</feature>
<dbReference type="EMBL" id="JACCJB010000028">
    <property type="protein sequence ID" value="KAF6217438.1"/>
    <property type="molecule type" value="Genomic_DNA"/>
</dbReference>
<reference evidence="2 3" key="1">
    <citation type="journal article" date="2020" name="Genomics">
        <title>Complete, high-quality genomes from long-read metagenomic sequencing of two wolf lichen thalli reveals enigmatic genome architecture.</title>
        <authorList>
            <person name="McKenzie S.K."/>
            <person name="Walston R.F."/>
            <person name="Allen J.L."/>
        </authorList>
    </citation>
    <scope>NUCLEOTIDE SEQUENCE [LARGE SCALE GENOMIC DNA]</scope>
    <source>
        <strain evidence="2">WasteWater1</strain>
    </source>
</reference>
<dbReference type="GeneID" id="59335308"/>
<dbReference type="AlphaFoldDB" id="A0A8H6C4T3"/>
<comment type="caution">
    <text evidence="2">The sequence shown here is derived from an EMBL/GenBank/DDBJ whole genome shotgun (WGS) entry which is preliminary data.</text>
</comment>
<keyword evidence="3" id="KW-1185">Reference proteome</keyword>
<evidence type="ECO:0000313" key="2">
    <source>
        <dbReference type="EMBL" id="KAF6217438.1"/>
    </source>
</evidence>